<evidence type="ECO:0000256" key="9">
    <source>
        <dbReference type="SAM" id="SignalP"/>
    </source>
</evidence>
<evidence type="ECO:0000313" key="13">
    <source>
        <dbReference type="EMBL" id="KAK6194948.1"/>
    </source>
</evidence>
<accession>A0AAN8KH39</accession>
<dbReference type="SUPFAM" id="SSF57196">
    <property type="entry name" value="EGF/Laminin"/>
    <property type="match status" value="1"/>
</dbReference>
<dbReference type="FunFam" id="2.10.25.10:FF:000066">
    <property type="entry name" value="FAT atypical cadherin 4"/>
    <property type="match status" value="1"/>
</dbReference>
<dbReference type="Proteomes" id="UP001347796">
    <property type="component" value="Unassembled WGS sequence"/>
</dbReference>
<dbReference type="Pfam" id="PF00008">
    <property type="entry name" value="EGF"/>
    <property type="match status" value="1"/>
</dbReference>
<evidence type="ECO:0000256" key="3">
    <source>
        <dbReference type="ARBA" id="ARBA00022729"/>
    </source>
</evidence>
<dbReference type="PROSITE" id="PS50026">
    <property type="entry name" value="EGF_3"/>
    <property type="match status" value="1"/>
</dbReference>
<keyword evidence="3 9" id="KW-0732">Signal</keyword>
<keyword evidence="2 8" id="KW-0768">Sushi</keyword>
<evidence type="ECO:0000256" key="5">
    <source>
        <dbReference type="ARBA" id="ARBA00023157"/>
    </source>
</evidence>
<dbReference type="Gene3D" id="2.10.25.10">
    <property type="entry name" value="Laminin"/>
    <property type="match status" value="1"/>
</dbReference>
<dbReference type="PROSITE" id="PS50923">
    <property type="entry name" value="SUSHI"/>
    <property type="match status" value="1"/>
</dbReference>
<dbReference type="PANTHER" id="PTHR46393">
    <property type="entry name" value="SUSHI DOMAIN-CONTAINING PROTEIN"/>
    <property type="match status" value="1"/>
</dbReference>
<dbReference type="Pfam" id="PF02494">
    <property type="entry name" value="HYR"/>
    <property type="match status" value="1"/>
</dbReference>
<dbReference type="InterPro" id="IPR000436">
    <property type="entry name" value="Sushi_SCR_CCP_dom"/>
</dbReference>
<dbReference type="CDD" id="cd00033">
    <property type="entry name" value="CCP"/>
    <property type="match status" value="1"/>
</dbReference>
<dbReference type="PANTHER" id="PTHR46393:SF7">
    <property type="entry name" value="COMPLEMENT C2"/>
    <property type="match status" value="1"/>
</dbReference>
<protein>
    <submittedName>
        <fullName evidence="13">Uncharacterized protein</fullName>
    </submittedName>
</protein>
<evidence type="ECO:0000256" key="6">
    <source>
        <dbReference type="ARBA" id="ARBA00023180"/>
    </source>
</evidence>
<dbReference type="PROSITE" id="PS50825">
    <property type="entry name" value="HYR"/>
    <property type="match status" value="1"/>
</dbReference>
<dbReference type="PROSITE" id="PS00010">
    <property type="entry name" value="ASX_HYDROXYL"/>
    <property type="match status" value="1"/>
</dbReference>
<dbReference type="InterPro" id="IPR000742">
    <property type="entry name" value="EGF"/>
</dbReference>
<dbReference type="Pfam" id="PF00084">
    <property type="entry name" value="Sushi"/>
    <property type="match status" value="1"/>
</dbReference>
<keyword evidence="5 7" id="KW-1015">Disulfide bond</keyword>
<evidence type="ECO:0000256" key="1">
    <source>
        <dbReference type="ARBA" id="ARBA00022536"/>
    </source>
</evidence>
<name>A0AAN8KH39_PATCE</name>
<dbReference type="InterPro" id="IPR003410">
    <property type="entry name" value="HYR_dom"/>
</dbReference>
<dbReference type="InterPro" id="IPR035976">
    <property type="entry name" value="Sushi/SCR/CCP_sf"/>
</dbReference>
<dbReference type="SMART" id="SM00032">
    <property type="entry name" value="CCP"/>
    <property type="match status" value="2"/>
</dbReference>
<evidence type="ECO:0000313" key="14">
    <source>
        <dbReference type="Proteomes" id="UP001347796"/>
    </source>
</evidence>
<keyword evidence="1 7" id="KW-0245">EGF-like domain</keyword>
<keyword evidence="4" id="KW-0677">Repeat</keyword>
<evidence type="ECO:0000256" key="7">
    <source>
        <dbReference type="PROSITE-ProRule" id="PRU00076"/>
    </source>
</evidence>
<dbReference type="PROSITE" id="PS01186">
    <property type="entry name" value="EGF_2"/>
    <property type="match status" value="1"/>
</dbReference>
<dbReference type="PRINTS" id="PR00010">
    <property type="entry name" value="EGFBLOOD"/>
</dbReference>
<feature type="chain" id="PRO_5042850001" evidence="9">
    <location>
        <begin position="20"/>
        <end position="415"/>
    </location>
</feature>
<dbReference type="Gene3D" id="2.10.70.10">
    <property type="entry name" value="Complement Module, domain 1"/>
    <property type="match status" value="2"/>
</dbReference>
<proteinExistence type="predicted"/>
<feature type="domain" description="EGF-like" evidence="10">
    <location>
        <begin position="171"/>
        <end position="207"/>
    </location>
</feature>
<evidence type="ECO:0000256" key="4">
    <source>
        <dbReference type="ARBA" id="ARBA00022737"/>
    </source>
</evidence>
<comment type="caution">
    <text evidence="13">The sequence shown here is derived from an EMBL/GenBank/DDBJ whole genome shotgun (WGS) entry which is preliminary data.</text>
</comment>
<evidence type="ECO:0000259" key="12">
    <source>
        <dbReference type="PROSITE" id="PS50923"/>
    </source>
</evidence>
<reference evidence="13 14" key="1">
    <citation type="submission" date="2024-01" db="EMBL/GenBank/DDBJ databases">
        <title>The genome of the rayed Mediterranean limpet Patella caerulea (Linnaeus, 1758).</title>
        <authorList>
            <person name="Anh-Thu Weber A."/>
            <person name="Halstead-Nussloch G."/>
        </authorList>
    </citation>
    <scope>NUCLEOTIDE SEQUENCE [LARGE SCALE GENOMIC DNA]</scope>
    <source>
        <strain evidence="13">AATW-2023a</strain>
        <tissue evidence="13">Whole specimen</tissue>
    </source>
</reference>
<feature type="signal peptide" evidence="9">
    <location>
        <begin position="1"/>
        <end position="19"/>
    </location>
</feature>
<evidence type="ECO:0000256" key="2">
    <source>
        <dbReference type="ARBA" id="ARBA00022659"/>
    </source>
</evidence>
<dbReference type="PROSITE" id="PS00022">
    <property type="entry name" value="EGF_1"/>
    <property type="match status" value="1"/>
</dbReference>
<feature type="disulfide bond" evidence="7">
    <location>
        <begin position="197"/>
        <end position="206"/>
    </location>
</feature>
<dbReference type="GO" id="GO:0005509">
    <property type="term" value="F:calcium ion binding"/>
    <property type="evidence" value="ECO:0007669"/>
    <property type="project" value="InterPro"/>
</dbReference>
<dbReference type="InterPro" id="IPR000152">
    <property type="entry name" value="EGF-type_Asp/Asn_hydroxyl_site"/>
</dbReference>
<sequence length="415" mass="47018">MSKLSVLSVLIVALAYVIADRAPTWDFCDCELLEWSQWSSCTKQCYGRHHRDRKVRLTDKEGCTEYTHCVTDDEGSEWQDCNTFCYNGGTFLFSFIGCICVAGKHGRCCDKTVTCATPSTPDNGRRYYSSLNYGSTVRYSCNHDYRMTSGSSRRKCKDNGGWSGTMPRCRYVNTCSSNPCKNGGRCINGVESYTCQCQPGWSGINCENDIQPPVMTGCSDDQLIYTRHTTHNVTWSIPQFSDPFNKEIRMVTNYPEGFVVAPWGDHVVQYVATKPFNGLQTECKFTVKIRPHPCPELNIPINGARVCNEWKIEYAQVCLVYCYKEFILQLGSYKAQQWYICGASGNWLPPGPLPNCTMPNIKIISEKDSPDYQYNSCHNDAIKKSYIKRLKASHQNKLCTKHPDECKADNVSVDC</sequence>
<gene>
    <name evidence="13" type="ORF">SNE40_000476</name>
</gene>
<organism evidence="13 14">
    <name type="scientific">Patella caerulea</name>
    <name type="common">Rayed Mediterranean limpet</name>
    <dbReference type="NCBI Taxonomy" id="87958"/>
    <lineage>
        <taxon>Eukaryota</taxon>
        <taxon>Metazoa</taxon>
        <taxon>Spiralia</taxon>
        <taxon>Lophotrochozoa</taxon>
        <taxon>Mollusca</taxon>
        <taxon>Gastropoda</taxon>
        <taxon>Patellogastropoda</taxon>
        <taxon>Patelloidea</taxon>
        <taxon>Patellidae</taxon>
        <taxon>Patella</taxon>
    </lineage>
</organism>
<dbReference type="InterPro" id="IPR001881">
    <property type="entry name" value="EGF-like_Ca-bd_dom"/>
</dbReference>
<keyword evidence="14" id="KW-1185">Reference proteome</keyword>
<dbReference type="EMBL" id="JAZGQO010000001">
    <property type="protein sequence ID" value="KAK6194948.1"/>
    <property type="molecule type" value="Genomic_DNA"/>
</dbReference>
<evidence type="ECO:0000259" key="10">
    <source>
        <dbReference type="PROSITE" id="PS50026"/>
    </source>
</evidence>
<evidence type="ECO:0000256" key="8">
    <source>
        <dbReference type="PROSITE-ProRule" id="PRU00302"/>
    </source>
</evidence>
<dbReference type="InterPro" id="IPR000884">
    <property type="entry name" value="TSP1_rpt"/>
</dbReference>
<dbReference type="CDD" id="cd00054">
    <property type="entry name" value="EGF_CA"/>
    <property type="match status" value="1"/>
</dbReference>
<dbReference type="PROSITE" id="PS50092">
    <property type="entry name" value="TSP1"/>
    <property type="match status" value="1"/>
</dbReference>
<dbReference type="SUPFAM" id="SSF57535">
    <property type="entry name" value="Complement control module/SCR domain"/>
    <property type="match status" value="1"/>
</dbReference>
<evidence type="ECO:0000259" key="11">
    <source>
        <dbReference type="PROSITE" id="PS50825"/>
    </source>
</evidence>
<dbReference type="AlphaFoldDB" id="A0AAN8KH39"/>
<keyword evidence="6" id="KW-0325">Glycoprotein</keyword>
<comment type="caution">
    <text evidence="7">Lacks conserved residue(s) required for the propagation of feature annotation.</text>
</comment>
<feature type="domain" description="Sushi" evidence="12">
    <location>
        <begin position="113"/>
        <end position="171"/>
    </location>
</feature>
<dbReference type="SMART" id="SM00181">
    <property type="entry name" value="EGF"/>
    <property type="match status" value="1"/>
</dbReference>
<feature type="domain" description="HYR" evidence="11">
    <location>
        <begin position="208"/>
        <end position="291"/>
    </location>
</feature>
<dbReference type="SMART" id="SM00179">
    <property type="entry name" value="EGF_CA"/>
    <property type="match status" value="1"/>
</dbReference>